<evidence type="ECO:0000313" key="2">
    <source>
        <dbReference type="EMBL" id="OMP01333.1"/>
    </source>
</evidence>
<dbReference type="OrthoDB" id="10022292at2759"/>
<evidence type="ECO:0000256" key="1">
    <source>
        <dbReference type="SAM" id="Phobius"/>
    </source>
</evidence>
<dbReference type="AlphaFoldDB" id="A0A1R3K2N2"/>
<evidence type="ECO:0000313" key="3">
    <source>
        <dbReference type="Proteomes" id="UP000187203"/>
    </source>
</evidence>
<keyword evidence="1" id="KW-1133">Transmembrane helix</keyword>
<keyword evidence="1" id="KW-0472">Membrane</keyword>
<accession>A0A1R3K2N2</accession>
<dbReference type="STRING" id="93759.A0A1R3K2N2"/>
<name>A0A1R3K2N2_9ROSI</name>
<proteinExistence type="predicted"/>
<feature type="transmembrane region" description="Helical" evidence="1">
    <location>
        <begin position="41"/>
        <end position="60"/>
    </location>
</feature>
<organism evidence="2 3">
    <name type="scientific">Corchorus olitorius</name>
    <dbReference type="NCBI Taxonomy" id="93759"/>
    <lineage>
        <taxon>Eukaryota</taxon>
        <taxon>Viridiplantae</taxon>
        <taxon>Streptophyta</taxon>
        <taxon>Embryophyta</taxon>
        <taxon>Tracheophyta</taxon>
        <taxon>Spermatophyta</taxon>
        <taxon>Magnoliopsida</taxon>
        <taxon>eudicotyledons</taxon>
        <taxon>Gunneridae</taxon>
        <taxon>Pentapetalae</taxon>
        <taxon>rosids</taxon>
        <taxon>malvids</taxon>
        <taxon>Malvales</taxon>
        <taxon>Malvaceae</taxon>
        <taxon>Grewioideae</taxon>
        <taxon>Apeibeae</taxon>
        <taxon>Corchorus</taxon>
    </lineage>
</organism>
<protein>
    <submittedName>
        <fullName evidence="2">Uncharacterized protein</fullName>
    </submittedName>
</protein>
<gene>
    <name evidence="2" type="ORF">COLO4_11968</name>
</gene>
<sequence>MNEKAIASEADDAKRALYQDADKYCKNIFGKLSRGHGCLKALAFVVIAVGVGAAVISPNMDSLDLNKLFVFFSS</sequence>
<keyword evidence="3" id="KW-1185">Reference proteome</keyword>
<keyword evidence="1" id="KW-0812">Transmembrane</keyword>
<dbReference type="Proteomes" id="UP000187203">
    <property type="component" value="Unassembled WGS sequence"/>
</dbReference>
<reference evidence="3" key="1">
    <citation type="submission" date="2013-09" db="EMBL/GenBank/DDBJ databases">
        <title>Corchorus olitorius genome sequencing.</title>
        <authorList>
            <person name="Alam M."/>
            <person name="Haque M.S."/>
            <person name="Islam M.S."/>
            <person name="Emdad E.M."/>
            <person name="Islam M.M."/>
            <person name="Ahmed B."/>
            <person name="Halim A."/>
            <person name="Hossen Q.M.M."/>
            <person name="Hossain M.Z."/>
            <person name="Ahmed R."/>
            <person name="Khan M.M."/>
            <person name="Islam R."/>
            <person name="Rashid M.M."/>
            <person name="Khan S.A."/>
            <person name="Rahman M.S."/>
            <person name="Alam M."/>
            <person name="Yahiya A.S."/>
            <person name="Khan M.S."/>
            <person name="Azam M.S."/>
            <person name="Haque T."/>
            <person name="Lashkar M.Z.H."/>
            <person name="Akhand A.I."/>
            <person name="Morshed G."/>
            <person name="Roy S."/>
            <person name="Uddin K.S."/>
            <person name="Rabeya T."/>
            <person name="Hossain A.S."/>
            <person name="Chowdhury A."/>
            <person name="Snigdha A.R."/>
            <person name="Mortoza M.S."/>
            <person name="Matin S.A."/>
            <person name="Hoque S.M.E."/>
            <person name="Islam M.K."/>
            <person name="Roy D.K."/>
            <person name="Haider R."/>
            <person name="Moosa M.M."/>
            <person name="Elias S.M."/>
            <person name="Hasan A.M."/>
            <person name="Jahan S."/>
            <person name="Shafiuddin M."/>
            <person name="Mahmood N."/>
            <person name="Shommy N.S."/>
        </authorList>
    </citation>
    <scope>NUCLEOTIDE SEQUENCE [LARGE SCALE GENOMIC DNA]</scope>
    <source>
        <strain evidence="3">cv. O-4</strain>
    </source>
</reference>
<dbReference type="EMBL" id="AWUE01014783">
    <property type="protein sequence ID" value="OMP01333.1"/>
    <property type="molecule type" value="Genomic_DNA"/>
</dbReference>
<comment type="caution">
    <text evidence="2">The sequence shown here is derived from an EMBL/GenBank/DDBJ whole genome shotgun (WGS) entry which is preliminary data.</text>
</comment>